<keyword evidence="2" id="KW-1185">Reference proteome</keyword>
<protein>
    <submittedName>
        <fullName evidence="1">Uncharacterized protein</fullName>
    </submittedName>
</protein>
<evidence type="ECO:0000313" key="2">
    <source>
        <dbReference type="Proteomes" id="UP001187192"/>
    </source>
</evidence>
<evidence type="ECO:0000313" key="1">
    <source>
        <dbReference type="EMBL" id="GMN51979.1"/>
    </source>
</evidence>
<comment type="caution">
    <text evidence="1">The sequence shown here is derived from an EMBL/GenBank/DDBJ whole genome shotgun (WGS) entry which is preliminary data.</text>
</comment>
<accession>A0AA88AG48</accession>
<name>A0AA88AG48_FICCA</name>
<proteinExistence type="predicted"/>
<dbReference type="AlphaFoldDB" id="A0AA88AG48"/>
<reference evidence="1" key="1">
    <citation type="submission" date="2023-07" db="EMBL/GenBank/DDBJ databases">
        <title>draft genome sequence of fig (Ficus carica).</title>
        <authorList>
            <person name="Takahashi T."/>
            <person name="Nishimura K."/>
        </authorList>
    </citation>
    <scope>NUCLEOTIDE SEQUENCE</scope>
</reference>
<gene>
    <name evidence="1" type="ORF">TIFTF001_021128</name>
</gene>
<dbReference type="Proteomes" id="UP001187192">
    <property type="component" value="Unassembled WGS sequence"/>
</dbReference>
<dbReference type="EMBL" id="BTGU01000040">
    <property type="protein sequence ID" value="GMN51979.1"/>
    <property type="molecule type" value="Genomic_DNA"/>
</dbReference>
<organism evidence="1 2">
    <name type="scientific">Ficus carica</name>
    <name type="common">Common fig</name>
    <dbReference type="NCBI Taxonomy" id="3494"/>
    <lineage>
        <taxon>Eukaryota</taxon>
        <taxon>Viridiplantae</taxon>
        <taxon>Streptophyta</taxon>
        <taxon>Embryophyta</taxon>
        <taxon>Tracheophyta</taxon>
        <taxon>Spermatophyta</taxon>
        <taxon>Magnoliopsida</taxon>
        <taxon>eudicotyledons</taxon>
        <taxon>Gunneridae</taxon>
        <taxon>Pentapetalae</taxon>
        <taxon>rosids</taxon>
        <taxon>fabids</taxon>
        <taxon>Rosales</taxon>
        <taxon>Moraceae</taxon>
        <taxon>Ficeae</taxon>
        <taxon>Ficus</taxon>
    </lineage>
</organism>
<sequence length="66" mass="7845">MRPLHIEKRYRGCKRKAHGFCAEEAEKHKHGKFCMPELIKAREREGHISRVGIKQFKEWVEAEALE</sequence>